<accession>A0A371F6P9</accession>
<dbReference type="PANTHER" id="PTHR11439">
    <property type="entry name" value="GAG-POL-RELATED RETROTRANSPOSON"/>
    <property type="match status" value="1"/>
</dbReference>
<evidence type="ECO:0000313" key="2">
    <source>
        <dbReference type="Proteomes" id="UP000257109"/>
    </source>
</evidence>
<dbReference type="STRING" id="157652.A0A371F6P9"/>
<proteinExistence type="predicted"/>
<keyword evidence="2" id="KW-1185">Reference proteome</keyword>
<dbReference type="AlphaFoldDB" id="A0A371F6P9"/>
<name>A0A371F6P9_MUCPR</name>
<dbReference type="PANTHER" id="PTHR11439:SF440">
    <property type="entry name" value="INTEGRASE CATALYTIC DOMAIN-CONTAINING PROTEIN"/>
    <property type="match status" value="1"/>
</dbReference>
<evidence type="ECO:0000313" key="1">
    <source>
        <dbReference type="EMBL" id="RDX73937.1"/>
    </source>
</evidence>
<comment type="caution">
    <text evidence="1">The sequence shown here is derived from an EMBL/GenBank/DDBJ whole genome shotgun (WGS) entry which is preliminary data.</text>
</comment>
<dbReference type="EMBL" id="QJKJ01010347">
    <property type="protein sequence ID" value="RDX73937.1"/>
    <property type="molecule type" value="Genomic_DNA"/>
</dbReference>
<sequence>MFWGGNLVTWRSKKQNVVAQSSIEAKFRVMACEGLWMKIILYDLKVKYEGPIKLFYDNISVISIVHNPVQHNGTKHIEIDRHFIKEYHNTCSYKAPSGTKGLSAARFQELNSKLGMIDIHVPT</sequence>
<organism evidence="1 2">
    <name type="scientific">Mucuna pruriens</name>
    <name type="common">Velvet bean</name>
    <name type="synonym">Dolichos pruriens</name>
    <dbReference type="NCBI Taxonomy" id="157652"/>
    <lineage>
        <taxon>Eukaryota</taxon>
        <taxon>Viridiplantae</taxon>
        <taxon>Streptophyta</taxon>
        <taxon>Embryophyta</taxon>
        <taxon>Tracheophyta</taxon>
        <taxon>Spermatophyta</taxon>
        <taxon>Magnoliopsida</taxon>
        <taxon>eudicotyledons</taxon>
        <taxon>Gunneridae</taxon>
        <taxon>Pentapetalae</taxon>
        <taxon>rosids</taxon>
        <taxon>fabids</taxon>
        <taxon>Fabales</taxon>
        <taxon>Fabaceae</taxon>
        <taxon>Papilionoideae</taxon>
        <taxon>50 kb inversion clade</taxon>
        <taxon>NPAAA clade</taxon>
        <taxon>indigoferoid/millettioid clade</taxon>
        <taxon>Phaseoleae</taxon>
        <taxon>Mucuna</taxon>
    </lineage>
</organism>
<dbReference type="CDD" id="cd09272">
    <property type="entry name" value="RNase_HI_RT_Ty1"/>
    <property type="match status" value="1"/>
</dbReference>
<reference evidence="1" key="1">
    <citation type="submission" date="2018-05" db="EMBL/GenBank/DDBJ databases">
        <title>Draft genome of Mucuna pruriens seed.</title>
        <authorList>
            <person name="Nnadi N.E."/>
            <person name="Vos R."/>
            <person name="Hasami M.H."/>
            <person name="Devisetty U.K."/>
            <person name="Aguiy J.C."/>
        </authorList>
    </citation>
    <scope>NUCLEOTIDE SEQUENCE [LARGE SCALE GENOMIC DNA]</scope>
    <source>
        <strain evidence="1">JCA_2017</strain>
    </source>
</reference>
<dbReference type="OrthoDB" id="114564at2759"/>
<dbReference type="Proteomes" id="UP000257109">
    <property type="component" value="Unassembled WGS sequence"/>
</dbReference>
<protein>
    <submittedName>
        <fullName evidence="1">Copia protein</fullName>
    </submittedName>
</protein>
<gene>
    <name evidence="1" type="primary">GIP</name>
    <name evidence="1" type="ORF">CR513_46371</name>
</gene>
<feature type="non-terminal residue" evidence="1">
    <location>
        <position position="1"/>
    </location>
</feature>